<evidence type="ECO:0000313" key="2">
    <source>
        <dbReference type="Proteomes" id="UP000054653"/>
    </source>
</evidence>
<gene>
    <name evidence="1" type="ORF">T03_11635</name>
</gene>
<accession>A0A0V1CZH5</accession>
<sequence length="62" mass="7175">MTTNLTDSCIRKAEFLNIDVVKVNWETTAKPMDKLGKCDKIRHNTSLLCLALLHTKMKIHYK</sequence>
<protein>
    <submittedName>
        <fullName evidence="1">Uncharacterized protein</fullName>
    </submittedName>
</protein>
<proteinExistence type="predicted"/>
<keyword evidence="2" id="KW-1185">Reference proteome</keyword>
<dbReference type="EMBL" id="JYDI01000074">
    <property type="protein sequence ID" value="KRY54147.1"/>
    <property type="molecule type" value="Genomic_DNA"/>
</dbReference>
<name>A0A0V1CZH5_TRIBR</name>
<dbReference type="Proteomes" id="UP000054653">
    <property type="component" value="Unassembled WGS sequence"/>
</dbReference>
<comment type="caution">
    <text evidence="1">The sequence shown here is derived from an EMBL/GenBank/DDBJ whole genome shotgun (WGS) entry which is preliminary data.</text>
</comment>
<reference evidence="1 2" key="1">
    <citation type="submission" date="2015-01" db="EMBL/GenBank/DDBJ databases">
        <title>Evolution of Trichinella species and genotypes.</title>
        <authorList>
            <person name="Korhonen P.K."/>
            <person name="Edoardo P."/>
            <person name="Giuseppe L.R."/>
            <person name="Gasser R.B."/>
        </authorList>
    </citation>
    <scope>NUCLEOTIDE SEQUENCE [LARGE SCALE GENOMIC DNA]</scope>
    <source>
        <strain evidence="1">ISS120</strain>
    </source>
</reference>
<organism evidence="1 2">
    <name type="scientific">Trichinella britovi</name>
    <name type="common">Parasitic roundworm</name>
    <dbReference type="NCBI Taxonomy" id="45882"/>
    <lineage>
        <taxon>Eukaryota</taxon>
        <taxon>Metazoa</taxon>
        <taxon>Ecdysozoa</taxon>
        <taxon>Nematoda</taxon>
        <taxon>Enoplea</taxon>
        <taxon>Dorylaimia</taxon>
        <taxon>Trichinellida</taxon>
        <taxon>Trichinellidae</taxon>
        <taxon>Trichinella</taxon>
    </lineage>
</organism>
<evidence type="ECO:0000313" key="1">
    <source>
        <dbReference type="EMBL" id="KRY54147.1"/>
    </source>
</evidence>
<dbReference type="AlphaFoldDB" id="A0A0V1CZH5"/>